<name>A0A6M6BFG5_9BACT</name>
<keyword evidence="6" id="KW-0472">Membrane</keyword>
<comment type="subcellular location">
    <subcellularLocation>
        <location evidence="1">Cell membrane</location>
        <topology evidence="1">Single-pass membrane protein</topology>
    </subcellularLocation>
    <subcellularLocation>
        <location evidence="7">Cell membrane</location>
        <topology evidence="7">Single-pass type II membrane protein</topology>
    </subcellularLocation>
</comment>
<evidence type="ECO:0000256" key="5">
    <source>
        <dbReference type="ARBA" id="ARBA00022989"/>
    </source>
</evidence>
<evidence type="ECO:0000313" key="8">
    <source>
        <dbReference type="EMBL" id="QJX46484.1"/>
    </source>
</evidence>
<dbReference type="GO" id="GO:0022857">
    <property type="term" value="F:transmembrane transporter activity"/>
    <property type="evidence" value="ECO:0007669"/>
    <property type="project" value="InterPro"/>
</dbReference>
<comment type="similarity">
    <text evidence="2 7">Belongs to the ExbD/TolR family.</text>
</comment>
<dbReference type="AlphaFoldDB" id="A0A6M6BFG5"/>
<dbReference type="Pfam" id="PF02472">
    <property type="entry name" value="ExbD"/>
    <property type="match status" value="1"/>
</dbReference>
<dbReference type="InterPro" id="IPR003400">
    <property type="entry name" value="ExbD"/>
</dbReference>
<dbReference type="EMBL" id="CP053538">
    <property type="protein sequence ID" value="QJX46484.1"/>
    <property type="molecule type" value="Genomic_DNA"/>
</dbReference>
<evidence type="ECO:0000256" key="6">
    <source>
        <dbReference type="ARBA" id="ARBA00023136"/>
    </source>
</evidence>
<keyword evidence="4 7" id="KW-0812">Transmembrane</keyword>
<sequence length="150" mass="16968">MRPIVAPDMTPMVGIGFLLAFFCTLIAAPREIPVLSIGISRPFQSIFGASEHWYTMTIVLGKNRQVYYYDGQLNADSKPQIHSGILDLAELRKAVQKHDPTTIFLIKPSDEAKYQDMIDVLDEMVIADRKKFSLADIIVADYELLKSNKY</sequence>
<evidence type="ECO:0000256" key="3">
    <source>
        <dbReference type="ARBA" id="ARBA00022475"/>
    </source>
</evidence>
<keyword evidence="7" id="KW-0653">Protein transport</keyword>
<evidence type="ECO:0000256" key="7">
    <source>
        <dbReference type="RuleBase" id="RU003879"/>
    </source>
</evidence>
<accession>A0A6M6BFG5</accession>
<dbReference type="KEGG" id="hts:HMJ29_05855"/>
<evidence type="ECO:0000256" key="1">
    <source>
        <dbReference type="ARBA" id="ARBA00004162"/>
    </source>
</evidence>
<keyword evidence="5" id="KW-1133">Transmembrane helix</keyword>
<keyword evidence="3" id="KW-1003">Cell membrane</keyword>
<reference evidence="8 9" key="1">
    <citation type="submission" date="2020-05" db="EMBL/GenBank/DDBJ databases">
        <title>Complete genome sequence of Hymenobacter sp. TS19 in Coasted Sand Dune.</title>
        <authorList>
            <person name="Lee J.-H."/>
            <person name="Jung J.-H."/>
            <person name="Jeong S."/>
            <person name="Zhao L."/>
            <person name="Kim M.-K."/>
            <person name="Seo H.-S."/>
            <person name="Lim S."/>
        </authorList>
    </citation>
    <scope>NUCLEOTIDE SEQUENCE [LARGE SCALE GENOMIC DNA]</scope>
    <source>
        <strain evidence="8 9">TS19</strain>
    </source>
</reference>
<evidence type="ECO:0000256" key="4">
    <source>
        <dbReference type="ARBA" id="ARBA00022692"/>
    </source>
</evidence>
<keyword evidence="7" id="KW-0813">Transport</keyword>
<evidence type="ECO:0000256" key="2">
    <source>
        <dbReference type="ARBA" id="ARBA00005811"/>
    </source>
</evidence>
<keyword evidence="9" id="KW-1185">Reference proteome</keyword>
<dbReference type="GO" id="GO:0015031">
    <property type="term" value="P:protein transport"/>
    <property type="evidence" value="ECO:0007669"/>
    <property type="project" value="UniProtKB-KW"/>
</dbReference>
<protein>
    <submittedName>
        <fullName evidence="8">Biopolymer transporter ExbD</fullName>
    </submittedName>
</protein>
<evidence type="ECO:0000313" key="9">
    <source>
        <dbReference type="Proteomes" id="UP000501623"/>
    </source>
</evidence>
<proteinExistence type="inferred from homology"/>
<dbReference type="Proteomes" id="UP000501623">
    <property type="component" value="Chromosome"/>
</dbReference>
<dbReference type="GO" id="GO:0005886">
    <property type="term" value="C:plasma membrane"/>
    <property type="evidence" value="ECO:0007669"/>
    <property type="project" value="UniProtKB-SubCell"/>
</dbReference>
<organism evidence="8 9">
    <name type="scientific">Hymenobacter taeanensis</name>
    <dbReference type="NCBI Taxonomy" id="2735321"/>
    <lineage>
        <taxon>Bacteria</taxon>
        <taxon>Pseudomonadati</taxon>
        <taxon>Bacteroidota</taxon>
        <taxon>Cytophagia</taxon>
        <taxon>Cytophagales</taxon>
        <taxon>Hymenobacteraceae</taxon>
        <taxon>Hymenobacter</taxon>
    </lineage>
</organism>
<gene>
    <name evidence="8" type="ORF">HMJ29_05855</name>
</gene>